<comment type="caution">
    <text evidence="1">The sequence shown here is derived from an EMBL/GenBank/DDBJ whole genome shotgun (WGS) entry which is preliminary data.</text>
</comment>
<name>A0A1E3WFL1_9VIBR</name>
<reference evidence="1 2" key="1">
    <citation type="submission" date="2016-08" db="EMBL/GenBank/DDBJ databases">
        <title>Genome sequencing of Vibrio scophthalmi strain FP3289, an isolated from Paralichthys olivaceus.</title>
        <authorList>
            <person name="Han H.-J."/>
        </authorList>
    </citation>
    <scope>NUCLEOTIDE SEQUENCE [LARGE SCALE GENOMIC DNA]</scope>
    <source>
        <strain evidence="1 2">FP3289</strain>
    </source>
</reference>
<proteinExistence type="predicted"/>
<dbReference type="AlphaFoldDB" id="A0A1E3WFL1"/>
<sequence length="30" mass="3359">MHVHNKAFKTGSQRLAFSGYFGLSVYVTIV</sequence>
<evidence type="ECO:0000313" key="2">
    <source>
        <dbReference type="Proteomes" id="UP000095131"/>
    </source>
</evidence>
<evidence type="ECO:0000313" key="1">
    <source>
        <dbReference type="EMBL" id="ODS04605.1"/>
    </source>
</evidence>
<gene>
    <name evidence="1" type="ORF">VSF3289_03744</name>
</gene>
<dbReference type="Proteomes" id="UP000095131">
    <property type="component" value="Unassembled WGS sequence"/>
</dbReference>
<dbReference type="EMBL" id="MDCJ01000007">
    <property type="protein sequence ID" value="ODS04605.1"/>
    <property type="molecule type" value="Genomic_DNA"/>
</dbReference>
<protein>
    <submittedName>
        <fullName evidence="1">Uncharacterized protein</fullName>
    </submittedName>
</protein>
<accession>A0A1E3WFL1</accession>
<organism evidence="1 2">
    <name type="scientific">Vibrio scophthalmi</name>
    <dbReference type="NCBI Taxonomy" id="45658"/>
    <lineage>
        <taxon>Bacteria</taxon>
        <taxon>Pseudomonadati</taxon>
        <taxon>Pseudomonadota</taxon>
        <taxon>Gammaproteobacteria</taxon>
        <taxon>Vibrionales</taxon>
        <taxon>Vibrionaceae</taxon>
        <taxon>Vibrio</taxon>
    </lineage>
</organism>